<dbReference type="KEGG" id="ccl:Clocl_1023"/>
<dbReference type="Proteomes" id="UP000005435">
    <property type="component" value="Chromosome"/>
</dbReference>
<evidence type="ECO:0000313" key="2">
    <source>
        <dbReference type="EMBL" id="AEV67700.1"/>
    </source>
</evidence>
<dbReference type="InterPro" id="IPR000182">
    <property type="entry name" value="GNAT_dom"/>
</dbReference>
<dbReference type="SUPFAM" id="SSF55729">
    <property type="entry name" value="Acyl-CoA N-acyltransferases (Nat)"/>
    <property type="match status" value="1"/>
</dbReference>
<protein>
    <submittedName>
        <fullName evidence="2">Putative acyltransferase</fullName>
    </submittedName>
</protein>
<dbReference type="eggNOG" id="ENOG5033BZM">
    <property type="taxonomic scope" value="Bacteria"/>
</dbReference>
<evidence type="ECO:0000313" key="3">
    <source>
        <dbReference type="Proteomes" id="UP000005435"/>
    </source>
</evidence>
<keyword evidence="2" id="KW-0012">Acyltransferase</keyword>
<reference evidence="3" key="1">
    <citation type="submission" date="2011-12" db="EMBL/GenBank/DDBJ databases">
        <title>Complete sequence of Clostridium clariflavum DSM 19732.</title>
        <authorList>
            <consortium name="US DOE Joint Genome Institute"/>
            <person name="Lucas S."/>
            <person name="Han J."/>
            <person name="Lapidus A."/>
            <person name="Cheng J.-F."/>
            <person name="Goodwin L."/>
            <person name="Pitluck S."/>
            <person name="Peters L."/>
            <person name="Teshima H."/>
            <person name="Detter J.C."/>
            <person name="Han C."/>
            <person name="Tapia R."/>
            <person name="Land M."/>
            <person name="Hauser L."/>
            <person name="Kyrpides N."/>
            <person name="Ivanova N."/>
            <person name="Pagani I."/>
            <person name="Kitzmiller T."/>
            <person name="Lynd L."/>
            <person name="Izquierdo J."/>
            <person name="Woyke T."/>
        </authorList>
    </citation>
    <scope>NUCLEOTIDE SEQUENCE [LARGE SCALE GENOMIC DNA]</scope>
    <source>
        <strain evidence="3">DSM 19732 / NBRC 101661 / EBR45</strain>
    </source>
</reference>
<dbReference type="AlphaFoldDB" id="G8LXI9"/>
<dbReference type="Pfam" id="PF00583">
    <property type="entry name" value="Acetyltransf_1"/>
    <property type="match status" value="1"/>
</dbReference>
<dbReference type="CDD" id="cd04301">
    <property type="entry name" value="NAT_SF"/>
    <property type="match status" value="1"/>
</dbReference>
<name>G8LXI9_ACECE</name>
<dbReference type="EMBL" id="CP003065">
    <property type="protein sequence ID" value="AEV67700.1"/>
    <property type="molecule type" value="Genomic_DNA"/>
</dbReference>
<feature type="domain" description="N-acetyltransferase" evidence="1">
    <location>
        <begin position="11"/>
        <end position="161"/>
    </location>
</feature>
<gene>
    <name evidence="2" type="ordered locus">Clocl_1023</name>
</gene>
<reference evidence="2 3" key="2">
    <citation type="journal article" date="2012" name="Stand. Genomic Sci.">
        <title>Complete Genome Sequence of Clostridium clariflavum DSM 19732.</title>
        <authorList>
            <person name="Izquierdo J.A."/>
            <person name="Goodwin L."/>
            <person name="Davenport K.W."/>
            <person name="Teshima H."/>
            <person name="Bruce D."/>
            <person name="Detter C."/>
            <person name="Tapia R."/>
            <person name="Han S."/>
            <person name="Land M."/>
            <person name="Hauser L."/>
            <person name="Jeffries C.D."/>
            <person name="Han J."/>
            <person name="Pitluck S."/>
            <person name="Nolan M."/>
            <person name="Chen A."/>
            <person name="Huntemann M."/>
            <person name="Mavromatis K."/>
            <person name="Mikhailova N."/>
            <person name="Liolios K."/>
            <person name="Woyke T."/>
            <person name="Lynd L.R."/>
        </authorList>
    </citation>
    <scope>NUCLEOTIDE SEQUENCE [LARGE SCALE GENOMIC DNA]</scope>
    <source>
        <strain evidence="3">DSM 19732 / NBRC 101661 / EBR45</strain>
    </source>
</reference>
<dbReference type="Gene3D" id="3.40.630.30">
    <property type="match status" value="1"/>
</dbReference>
<evidence type="ECO:0000259" key="1">
    <source>
        <dbReference type="PROSITE" id="PS51186"/>
    </source>
</evidence>
<proteinExistence type="predicted"/>
<keyword evidence="3" id="KW-1185">Reference proteome</keyword>
<dbReference type="PROSITE" id="PS51186">
    <property type="entry name" value="GNAT"/>
    <property type="match status" value="1"/>
</dbReference>
<sequence>MYLKEFKIQLLENSRISDKVRDKIIHLKQEYWDYPYESHLKWMEENIREDEYHLIITDSMDEVIAYLNIVNVSLTLNNSGEEVMGVGNVCVKKSYSGQGIGRLLMGISNYYINSFGKRGILLCKQPLINFYEKCGWMKYEGEVFLKDKKYDGAVMFTEYLNTPKISIEREF</sequence>
<keyword evidence="2" id="KW-0808">Transferase</keyword>
<organism evidence="2 3">
    <name type="scientific">Acetivibrio clariflavus (strain DSM 19732 / NBRC 101661 / EBR45)</name>
    <name type="common">Clostridium clariflavum</name>
    <dbReference type="NCBI Taxonomy" id="720554"/>
    <lineage>
        <taxon>Bacteria</taxon>
        <taxon>Bacillati</taxon>
        <taxon>Bacillota</taxon>
        <taxon>Clostridia</taxon>
        <taxon>Eubacteriales</taxon>
        <taxon>Oscillospiraceae</taxon>
        <taxon>Acetivibrio</taxon>
    </lineage>
</organism>
<dbReference type="STRING" id="720554.Clocl_1023"/>
<dbReference type="RefSeq" id="WP_014254318.1">
    <property type="nucleotide sequence ID" value="NC_016627.1"/>
</dbReference>
<dbReference type="InterPro" id="IPR016181">
    <property type="entry name" value="Acyl_CoA_acyltransferase"/>
</dbReference>
<dbReference type="GO" id="GO:0016747">
    <property type="term" value="F:acyltransferase activity, transferring groups other than amino-acyl groups"/>
    <property type="evidence" value="ECO:0007669"/>
    <property type="project" value="InterPro"/>
</dbReference>
<accession>G8LXI9</accession>
<dbReference type="HOGENOM" id="CLU_1560264_0_0_9"/>